<keyword evidence="2" id="KW-1185">Reference proteome</keyword>
<dbReference type="AlphaFoldDB" id="H8FWC1"/>
<dbReference type="Proteomes" id="UP000004169">
    <property type="component" value="Unassembled WGS sequence"/>
</dbReference>
<dbReference type="EMBL" id="CAHP01000035">
    <property type="protein sequence ID" value="CCG42659.1"/>
    <property type="molecule type" value="Genomic_DNA"/>
</dbReference>
<dbReference type="OrthoDB" id="7360750at2"/>
<organism evidence="1 2">
    <name type="scientific">Magnetospirillum molischianum DSM 120</name>
    <dbReference type="NCBI Taxonomy" id="1150626"/>
    <lineage>
        <taxon>Bacteria</taxon>
        <taxon>Pseudomonadati</taxon>
        <taxon>Pseudomonadota</taxon>
        <taxon>Alphaproteobacteria</taxon>
        <taxon>Rhodospirillales</taxon>
        <taxon>Rhodospirillaceae</taxon>
        <taxon>Magnetospirillum</taxon>
    </lineage>
</organism>
<evidence type="ECO:0000313" key="2">
    <source>
        <dbReference type="Proteomes" id="UP000004169"/>
    </source>
</evidence>
<evidence type="ECO:0000313" key="1">
    <source>
        <dbReference type="EMBL" id="CCG42659.1"/>
    </source>
</evidence>
<dbReference type="eggNOG" id="ENOG5033H6D">
    <property type="taxonomic scope" value="Bacteria"/>
</dbReference>
<gene>
    <name evidence="1" type="ORF">PHAMO_400040</name>
</gene>
<name>H8FWC1_MAGML</name>
<dbReference type="RefSeq" id="WP_002730419.1">
    <property type="nucleotide sequence ID" value="NZ_CAHP01000035.1"/>
</dbReference>
<comment type="caution">
    <text evidence="1">The sequence shown here is derived from an EMBL/GenBank/DDBJ whole genome shotgun (WGS) entry which is preliminary data.</text>
</comment>
<proteinExistence type="predicted"/>
<accession>H8FWC1</accession>
<sequence>MTRTITLEEFVDLLDRLGGVLTDWPSEYRISADALLAQSSEARQALAEATEMEALLRKAQPKAPSGLIDRILAASGAPAPSSSRIKRPVG</sequence>
<protein>
    <submittedName>
        <fullName evidence="1">Uncharacterized protein</fullName>
    </submittedName>
</protein>
<reference evidence="1 2" key="1">
    <citation type="journal article" date="2012" name="J. Bacteriol.">
        <title>Draft Genome Sequence of the Purple Photosynthetic Bacterium Phaeospirillum molischianum DSM120, a Particularly Versatile Bacterium.</title>
        <authorList>
            <person name="Duquesne K."/>
            <person name="Prima V."/>
            <person name="Ji B."/>
            <person name="Rouy Z."/>
            <person name="Medigue C."/>
            <person name="Talla E."/>
            <person name="Sturgis J.N."/>
        </authorList>
    </citation>
    <scope>NUCLEOTIDE SEQUENCE [LARGE SCALE GENOMIC DNA]</scope>
    <source>
        <strain evidence="2">DSM120</strain>
    </source>
</reference>
<dbReference type="STRING" id="1150626.PHAMO_400040"/>